<evidence type="ECO:0000256" key="4">
    <source>
        <dbReference type="ARBA" id="ARBA00022989"/>
    </source>
</evidence>
<dbReference type="CDD" id="cd03404">
    <property type="entry name" value="SPFH_HflK"/>
    <property type="match status" value="1"/>
</dbReference>
<evidence type="ECO:0000256" key="3">
    <source>
        <dbReference type="ARBA" id="ARBA00022692"/>
    </source>
</evidence>
<comment type="function">
    <text evidence="6">HflC and HflK could encode or regulate a protease.</text>
</comment>
<dbReference type="InterPro" id="IPR050710">
    <property type="entry name" value="Band7/mec-2_domain"/>
</dbReference>
<dbReference type="PANTHER" id="PTHR43327:SF2">
    <property type="entry name" value="MODULATOR OF FTSH PROTEASE HFLK"/>
    <property type="match status" value="1"/>
</dbReference>
<reference evidence="8 9" key="1">
    <citation type="journal article" date="2016" name="Nat. Commun.">
        <title>Thousands of microbial genomes shed light on interconnected biogeochemical processes in an aquifer system.</title>
        <authorList>
            <person name="Anantharaman K."/>
            <person name="Brown C.T."/>
            <person name="Hug L.A."/>
            <person name="Sharon I."/>
            <person name="Castelle C.J."/>
            <person name="Probst A.J."/>
            <person name="Thomas B.C."/>
            <person name="Singh A."/>
            <person name="Wilkins M.J."/>
            <person name="Karaoz U."/>
            <person name="Brodie E.L."/>
            <person name="Williams K.H."/>
            <person name="Hubbard S.S."/>
            <person name="Banfield J.F."/>
        </authorList>
    </citation>
    <scope>NUCLEOTIDE SEQUENCE [LARGE SCALE GENOMIC DNA]</scope>
</reference>
<evidence type="ECO:0000256" key="5">
    <source>
        <dbReference type="ARBA" id="ARBA00023136"/>
    </source>
</evidence>
<evidence type="ECO:0000259" key="7">
    <source>
        <dbReference type="SMART" id="SM00244"/>
    </source>
</evidence>
<name>A0A1F7S0E4_9BACT</name>
<keyword evidence="5 6" id="KW-0472">Membrane</keyword>
<comment type="subunit">
    <text evidence="6">HflC and HflK may interact to form a multimeric complex.</text>
</comment>
<organism evidence="8 9">
    <name type="scientific">Candidatus Schekmanbacteria bacterium RBG_13_48_7</name>
    <dbReference type="NCBI Taxonomy" id="1817878"/>
    <lineage>
        <taxon>Bacteria</taxon>
        <taxon>Candidatus Schekmaniibacteriota</taxon>
    </lineage>
</organism>
<sequence length="342" mass="39407">MKWNILKKEFSSEISMTKKILKKLWLYGIIIAILSYPISGFYLVGTNETGVLKRFGKIIDDRVPSGLHYRFPWPIDKVIRLSTREINRFQCGFGVDPDVEKQYQAEQGSFYNIQLGTFAIPYCITGDKNILHIKIVGQYNILNPRDFMTNFVSPDQFLVFCVQSCIIDAVGNTDVDTVLTTGRVELQRKILVNVQEEMEKYGSGISVISIEIKNIRPPSPVAYAFKDVVNAREERGTMIHDAEAYRNQIIPEAKAEASKILNEAEAFKTRRTQYAQGEAERFKLFAAEYSKAKKITEDRIYIQTMADIMSRVKKFIIDEHDQNKAADLKFFIKEFDKNKNEY</sequence>
<keyword evidence="4 6" id="KW-1133">Transmembrane helix</keyword>
<dbReference type="Pfam" id="PF01145">
    <property type="entry name" value="Band_7"/>
    <property type="match status" value="1"/>
</dbReference>
<evidence type="ECO:0000313" key="9">
    <source>
        <dbReference type="Proteomes" id="UP000179266"/>
    </source>
</evidence>
<dbReference type="Proteomes" id="UP000179266">
    <property type="component" value="Unassembled WGS sequence"/>
</dbReference>
<dbReference type="SUPFAM" id="SSF117892">
    <property type="entry name" value="Band 7/SPFH domain"/>
    <property type="match status" value="1"/>
</dbReference>
<dbReference type="Gene3D" id="3.30.479.30">
    <property type="entry name" value="Band 7 domain"/>
    <property type="match status" value="1"/>
</dbReference>
<evidence type="ECO:0000256" key="2">
    <source>
        <dbReference type="ARBA" id="ARBA00006971"/>
    </source>
</evidence>
<dbReference type="AlphaFoldDB" id="A0A1F7S0E4"/>
<dbReference type="SMART" id="SM00244">
    <property type="entry name" value="PHB"/>
    <property type="match status" value="1"/>
</dbReference>
<dbReference type="InterPro" id="IPR036013">
    <property type="entry name" value="Band_7/SPFH_dom_sf"/>
</dbReference>
<feature type="domain" description="Band 7" evidence="7">
    <location>
        <begin position="39"/>
        <end position="229"/>
    </location>
</feature>
<dbReference type="NCBIfam" id="TIGR01933">
    <property type="entry name" value="hflK"/>
    <property type="match status" value="1"/>
</dbReference>
<comment type="caution">
    <text evidence="8">The sequence shown here is derived from an EMBL/GenBank/DDBJ whole genome shotgun (WGS) entry which is preliminary data.</text>
</comment>
<comment type="subcellular location">
    <subcellularLocation>
        <location evidence="1 6">Membrane</location>
    </subcellularLocation>
</comment>
<gene>
    <name evidence="8" type="ORF">A2161_14140</name>
</gene>
<keyword evidence="3 6" id="KW-0812">Transmembrane</keyword>
<dbReference type="GO" id="GO:0016020">
    <property type="term" value="C:membrane"/>
    <property type="evidence" value="ECO:0007669"/>
    <property type="project" value="UniProtKB-SubCell"/>
</dbReference>
<dbReference type="InterPro" id="IPR001107">
    <property type="entry name" value="Band_7"/>
</dbReference>
<proteinExistence type="inferred from homology"/>
<accession>A0A1F7S0E4</accession>
<dbReference type="InterPro" id="IPR010201">
    <property type="entry name" value="HflK"/>
</dbReference>
<dbReference type="PANTHER" id="PTHR43327">
    <property type="entry name" value="STOMATIN-LIKE PROTEIN 2, MITOCHONDRIAL"/>
    <property type="match status" value="1"/>
</dbReference>
<evidence type="ECO:0000313" key="8">
    <source>
        <dbReference type="EMBL" id="OGL47150.1"/>
    </source>
</evidence>
<feature type="transmembrane region" description="Helical" evidence="6">
    <location>
        <begin position="24"/>
        <end position="44"/>
    </location>
</feature>
<comment type="similarity">
    <text evidence="2 6">Belongs to the band 7/mec-2 family. HflK subfamily.</text>
</comment>
<dbReference type="EMBL" id="MGDD01000095">
    <property type="protein sequence ID" value="OGL47150.1"/>
    <property type="molecule type" value="Genomic_DNA"/>
</dbReference>
<evidence type="ECO:0000256" key="6">
    <source>
        <dbReference type="RuleBase" id="RU364113"/>
    </source>
</evidence>
<protein>
    <recommendedName>
        <fullName evidence="6">Protein HflK</fullName>
    </recommendedName>
</protein>
<evidence type="ECO:0000256" key="1">
    <source>
        <dbReference type="ARBA" id="ARBA00004370"/>
    </source>
</evidence>